<reference evidence="3" key="1">
    <citation type="journal article" date="2023" name="Mol. Phylogenet. Evol.">
        <title>Genome-scale phylogeny and comparative genomics of the fungal order Sordariales.</title>
        <authorList>
            <person name="Hensen N."/>
            <person name="Bonometti L."/>
            <person name="Westerberg I."/>
            <person name="Brannstrom I.O."/>
            <person name="Guillou S."/>
            <person name="Cros-Aarteil S."/>
            <person name="Calhoun S."/>
            <person name="Haridas S."/>
            <person name="Kuo A."/>
            <person name="Mondo S."/>
            <person name="Pangilinan J."/>
            <person name="Riley R."/>
            <person name="LaButti K."/>
            <person name="Andreopoulos B."/>
            <person name="Lipzen A."/>
            <person name="Chen C."/>
            <person name="Yan M."/>
            <person name="Daum C."/>
            <person name="Ng V."/>
            <person name="Clum A."/>
            <person name="Steindorff A."/>
            <person name="Ohm R.A."/>
            <person name="Martin F."/>
            <person name="Silar P."/>
            <person name="Natvig D.O."/>
            <person name="Lalanne C."/>
            <person name="Gautier V."/>
            <person name="Ament-Velasquez S.L."/>
            <person name="Kruys A."/>
            <person name="Hutchinson M.I."/>
            <person name="Powell A.J."/>
            <person name="Barry K."/>
            <person name="Miller A.N."/>
            <person name="Grigoriev I.V."/>
            <person name="Debuchy R."/>
            <person name="Gladieux P."/>
            <person name="Hiltunen Thoren M."/>
            <person name="Johannesson H."/>
        </authorList>
    </citation>
    <scope>NUCLEOTIDE SEQUENCE</scope>
    <source>
        <strain evidence="3">CBS 508.74</strain>
    </source>
</reference>
<dbReference type="EMBL" id="MU853360">
    <property type="protein sequence ID" value="KAK4108756.1"/>
    <property type="molecule type" value="Genomic_DNA"/>
</dbReference>
<keyword evidence="2" id="KW-0812">Transmembrane</keyword>
<evidence type="ECO:0000313" key="3">
    <source>
        <dbReference type="EMBL" id="KAK4108756.1"/>
    </source>
</evidence>
<feature type="region of interest" description="Disordered" evidence="1">
    <location>
        <begin position="306"/>
        <end position="330"/>
    </location>
</feature>
<evidence type="ECO:0000256" key="1">
    <source>
        <dbReference type="SAM" id="MobiDB-lite"/>
    </source>
</evidence>
<accession>A0AAN6QFP0</accession>
<dbReference type="Proteomes" id="UP001302812">
    <property type="component" value="Unassembled WGS sequence"/>
</dbReference>
<keyword evidence="2" id="KW-1133">Transmembrane helix</keyword>
<dbReference type="RefSeq" id="XP_064666326.1">
    <property type="nucleotide sequence ID" value="XM_064809420.1"/>
</dbReference>
<evidence type="ECO:0000313" key="4">
    <source>
        <dbReference type="Proteomes" id="UP001302812"/>
    </source>
</evidence>
<feature type="transmembrane region" description="Helical" evidence="2">
    <location>
        <begin position="402"/>
        <end position="426"/>
    </location>
</feature>
<organism evidence="3 4">
    <name type="scientific">Canariomyces notabilis</name>
    <dbReference type="NCBI Taxonomy" id="2074819"/>
    <lineage>
        <taxon>Eukaryota</taxon>
        <taxon>Fungi</taxon>
        <taxon>Dikarya</taxon>
        <taxon>Ascomycota</taxon>
        <taxon>Pezizomycotina</taxon>
        <taxon>Sordariomycetes</taxon>
        <taxon>Sordariomycetidae</taxon>
        <taxon>Sordariales</taxon>
        <taxon>Chaetomiaceae</taxon>
        <taxon>Canariomyces</taxon>
    </lineage>
</organism>
<dbReference type="AlphaFoldDB" id="A0AAN6QFP0"/>
<protein>
    <submittedName>
        <fullName evidence="3">Uncharacterized protein</fullName>
    </submittedName>
</protein>
<keyword evidence="2" id="KW-0472">Membrane</keyword>
<proteinExistence type="predicted"/>
<evidence type="ECO:0000256" key="2">
    <source>
        <dbReference type="SAM" id="Phobius"/>
    </source>
</evidence>
<sequence>MRSKMAPAQSFQRFNDYVDLLLGVEKNPASMPSQTFDEAHVEIETLLQQTRAQHAPIPPDPASPLYNFQTGRPIAAHPSPDLGNAQDGFNMGLEAAMQQTALVSPSLGYFEGPGLTVADPTWHTHTGTIHQNPDELRLGYEIPPQPAGYTYTQTRVQRDLATSPYPVGRPELARTSMNARYSAGNMHRNLSGPTYEPAESHFPIGKQVTRNSWDCMWGSDGSGSSLPAGKRQPCSQRCSTLEALKMHFSSEHASFRDGGYMWRCTQCGLDWHTSRESCPQCGVLSWQTCYWAKVCMPSTPIPRPPVHVPAEDRAAGSRPPPWENQSTQTSGVHGAYNWPVRFSSGGYGNVSGDGKYLHAALMGTLKSSQQPRVDCTKTAPATCRSGKRLSELARHNGSIMKLVSLACVSATFPGLLVLAVYIFIWIDHQPSTRRSCVRYNDATSYIVDGRLPSLSVACVAVSLMMPRVLRNARIRLRQRLVLTGKVHSILSNYFRTVLTWVSDLRL</sequence>
<comment type="caution">
    <text evidence="3">The sequence shown here is derived from an EMBL/GenBank/DDBJ whole genome shotgun (WGS) entry which is preliminary data.</text>
</comment>
<name>A0AAN6QFP0_9PEZI</name>
<keyword evidence="4" id="KW-1185">Reference proteome</keyword>
<gene>
    <name evidence="3" type="ORF">N656DRAFT_372747</name>
</gene>
<reference evidence="3" key="2">
    <citation type="submission" date="2023-05" db="EMBL/GenBank/DDBJ databases">
        <authorList>
            <consortium name="Lawrence Berkeley National Laboratory"/>
            <person name="Steindorff A."/>
            <person name="Hensen N."/>
            <person name="Bonometti L."/>
            <person name="Westerberg I."/>
            <person name="Brannstrom I.O."/>
            <person name="Guillou S."/>
            <person name="Cros-Aarteil S."/>
            <person name="Calhoun S."/>
            <person name="Haridas S."/>
            <person name="Kuo A."/>
            <person name="Mondo S."/>
            <person name="Pangilinan J."/>
            <person name="Riley R."/>
            <person name="Labutti K."/>
            <person name="Andreopoulos B."/>
            <person name="Lipzen A."/>
            <person name="Chen C."/>
            <person name="Yanf M."/>
            <person name="Daum C."/>
            <person name="Ng V."/>
            <person name="Clum A."/>
            <person name="Ohm R."/>
            <person name="Martin F."/>
            <person name="Silar P."/>
            <person name="Natvig D."/>
            <person name="Lalanne C."/>
            <person name="Gautier V."/>
            <person name="Ament-Velasquez S.L."/>
            <person name="Kruys A."/>
            <person name="Hutchinson M.I."/>
            <person name="Powell A.J."/>
            <person name="Barry K."/>
            <person name="Miller A.N."/>
            <person name="Grigoriev I.V."/>
            <person name="Debuchy R."/>
            <person name="Gladieux P."/>
            <person name="Thoren M.H."/>
            <person name="Johannesson H."/>
        </authorList>
    </citation>
    <scope>NUCLEOTIDE SEQUENCE</scope>
    <source>
        <strain evidence="3">CBS 508.74</strain>
    </source>
</reference>
<dbReference type="GeneID" id="89933544"/>